<dbReference type="SUPFAM" id="SSF53649">
    <property type="entry name" value="Alkaline phosphatase-like"/>
    <property type="match status" value="1"/>
</dbReference>
<dbReference type="PANTHER" id="PTHR30443:SF2">
    <property type="entry name" value="PHOSPHOETHANOLAMINE TRANSFERASE EPTC"/>
    <property type="match status" value="1"/>
</dbReference>
<accession>A0A1J5TS80</accession>
<dbReference type="RefSeq" id="WP_071565306.1">
    <property type="nucleotide sequence ID" value="NZ_CAESAQ020000076.1"/>
</dbReference>
<reference evidence="10" key="2">
    <citation type="journal article" date="2017" name="Stand. Genomic Sci.">
        <title>Genome sequence of the sulfur-oxidizing Bathymodiolus thermophilus gill endosymbiont.</title>
        <authorList>
            <person name="Ponnudurai R."/>
            <person name="Sayavedra L."/>
            <person name="Kleiner M."/>
            <person name="Heiden S.E."/>
            <person name="Thurmer A."/>
            <person name="Felbeck H."/>
            <person name="Schluter R."/>
            <person name="Sievert S.M."/>
            <person name="Daniel R."/>
            <person name="Schweder T."/>
            <person name="Markert S."/>
        </authorList>
    </citation>
    <scope>NUCLEOTIDE SEQUENCE</scope>
    <source>
        <strain evidence="10">BAT/CrabSpa'14</strain>
    </source>
</reference>
<dbReference type="InterPro" id="IPR040423">
    <property type="entry name" value="PEA_transferase"/>
</dbReference>
<comment type="subcellular location">
    <subcellularLocation>
        <location evidence="1">Cell membrane</location>
        <topology evidence="1">Multi-pass membrane protein</topology>
    </subcellularLocation>
</comment>
<evidence type="ECO:0000256" key="1">
    <source>
        <dbReference type="ARBA" id="ARBA00004651"/>
    </source>
</evidence>
<keyword evidence="5 7" id="KW-1133">Transmembrane helix</keyword>
<dbReference type="EMBL" id="MIQH01001160">
    <property type="protein sequence ID" value="OIR23771.1"/>
    <property type="molecule type" value="Genomic_DNA"/>
</dbReference>
<dbReference type="OrthoDB" id="9786870at2"/>
<dbReference type="GO" id="GO:0005886">
    <property type="term" value="C:plasma membrane"/>
    <property type="evidence" value="ECO:0007669"/>
    <property type="project" value="UniProtKB-SubCell"/>
</dbReference>
<dbReference type="AlphaFoldDB" id="A0A1J5TS80"/>
<dbReference type="InterPro" id="IPR058130">
    <property type="entry name" value="PEA_transf_C"/>
</dbReference>
<dbReference type="InterPro" id="IPR000917">
    <property type="entry name" value="Sulfatase_N"/>
</dbReference>
<reference evidence="11" key="1">
    <citation type="submission" date="2016-09" db="EMBL/GenBank/DDBJ databases">
        <title>Genome Sequence of Bathymodiolus thermophilus sulfur-oxidizing gill endosymbiont.</title>
        <authorList>
            <person name="Ponnudurai R."/>
            <person name="Kleiner M."/>
            <person name="Sayavedra L."/>
            <person name="Thuermer A."/>
            <person name="Felbeck H."/>
            <person name="Schlueter R."/>
            <person name="Schweder T."/>
            <person name="Markert S."/>
        </authorList>
    </citation>
    <scope>NUCLEOTIDE SEQUENCE [LARGE SCALE GENOMIC DNA]</scope>
    <source>
        <strain evidence="11">BAT/CrabSpa'14</strain>
    </source>
</reference>
<dbReference type="Proteomes" id="UP000643672">
    <property type="component" value="Unassembled WGS sequence"/>
</dbReference>
<gene>
    <name evidence="10" type="ORF">BGC33_08020</name>
    <name evidence="9" type="ORF">THERMOS_1494</name>
</gene>
<evidence type="ECO:0000313" key="11">
    <source>
        <dbReference type="Proteomes" id="UP000182798"/>
    </source>
</evidence>
<organism evidence="10 11">
    <name type="scientific">Bathymodiolus thermophilus thioautotrophic gill symbiont</name>
    <dbReference type="NCBI Taxonomy" id="2360"/>
    <lineage>
        <taxon>Bacteria</taxon>
        <taxon>Pseudomonadati</taxon>
        <taxon>Pseudomonadota</taxon>
        <taxon>Gammaproteobacteria</taxon>
        <taxon>sulfur-oxidizing symbionts</taxon>
    </lineage>
</organism>
<dbReference type="CDD" id="cd16017">
    <property type="entry name" value="LptA"/>
    <property type="match status" value="1"/>
</dbReference>
<dbReference type="PANTHER" id="PTHR30443">
    <property type="entry name" value="INNER MEMBRANE PROTEIN"/>
    <property type="match status" value="1"/>
</dbReference>
<keyword evidence="2" id="KW-1003">Cell membrane</keyword>
<dbReference type="GO" id="GO:0016776">
    <property type="term" value="F:phosphotransferase activity, phosphate group as acceptor"/>
    <property type="evidence" value="ECO:0007669"/>
    <property type="project" value="TreeGrafter"/>
</dbReference>
<dbReference type="InterPro" id="IPR017850">
    <property type="entry name" value="Alkaline_phosphatase_core_sf"/>
</dbReference>
<name>A0A1J5TS80_9GAMM</name>
<feature type="transmembrane region" description="Helical" evidence="7">
    <location>
        <begin position="40"/>
        <end position="58"/>
    </location>
</feature>
<proteinExistence type="predicted"/>
<keyword evidence="3" id="KW-0808">Transferase</keyword>
<dbReference type="Proteomes" id="UP000182798">
    <property type="component" value="Unassembled WGS sequence"/>
</dbReference>
<evidence type="ECO:0000313" key="12">
    <source>
        <dbReference type="Proteomes" id="UP000643672"/>
    </source>
</evidence>
<evidence type="ECO:0000313" key="10">
    <source>
        <dbReference type="EMBL" id="OIR23771.1"/>
    </source>
</evidence>
<evidence type="ECO:0000256" key="5">
    <source>
        <dbReference type="ARBA" id="ARBA00022989"/>
    </source>
</evidence>
<keyword evidence="4 7" id="KW-0812">Transmembrane</keyword>
<feature type="transmembrane region" description="Helical" evidence="7">
    <location>
        <begin position="119"/>
        <end position="140"/>
    </location>
</feature>
<dbReference type="GO" id="GO:0009244">
    <property type="term" value="P:lipopolysaccharide core region biosynthetic process"/>
    <property type="evidence" value="ECO:0007669"/>
    <property type="project" value="TreeGrafter"/>
</dbReference>
<feature type="transmembrane region" description="Helical" evidence="7">
    <location>
        <begin position="70"/>
        <end position="87"/>
    </location>
</feature>
<protein>
    <recommendedName>
        <fullName evidence="8">Sulfatase N-terminal domain-containing protein</fullName>
    </recommendedName>
</protein>
<evidence type="ECO:0000256" key="3">
    <source>
        <dbReference type="ARBA" id="ARBA00022679"/>
    </source>
</evidence>
<keyword evidence="6 7" id="KW-0472">Membrane</keyword>
<sequence>MARSTTIKSLLWVWLGLSLLDIFVVRDFAWLLEHWDSKRVVVNFGLTSLAMLSLLFMLNPIITRSRVGKNLIFMLIVVPMLVQSSHYEVYRSFASSFGFREFSQDPMLVLDLWLAQFNYLKSGILLLSVYGLLSLLIAPIKTVKWRYGLNVIGFVLLYLLTTFIWYGVGNFQNSVLAYYSTLLQISRTQVLEFKHEKPPVTPSQLPTDNLPNIVYIIGESLTLSQMGIYGYKRDTTPKLAQLEADKKLIKYNNALSIGTHTRLSVPYMLVGIEGIDPTGRFYQTPTVFNYAKARGYTTAFISAQDTHWGHIKDLFVDKDVDYFWHGVSMNKNTSVHKGADDMRVLNEIALPYIDKITQKKPPFFLVLQMDGSHYPYTAHSTQKHKKFLPENKPNSINAYDNTVVKTDDYLATIINKMRQQYPNSWVFYSSDHGQGLGGKSGRFNYNPHLKIIHNPLLISPPNSHYAQLLSNQDLPISQADIVPSILAIINMKPHPNINGKSLLNTQNPKRLRVVSQYMPTQHNDPNAVLVNPDLSLYTLDFEKMSVVLPDGKQTIRFQDWDEKYQKIFLDKLPK</sequence>
<reference evidence="9 12" key="3">
    <citation type="submission" date="2020-05" db="EMBL/GenBank/DDBJ databases">
        <authorList>
            <person name="Petersen J."/>
            <person name="Sayavedra L."/>
        </authorList>
    </citation>
    <scope>NUCLEOTIDE SEQUENCE [LARGE SCALE GENOMIC DNA]</scope>
    <source>
        <strain evidence="9">B thermophilus SOXS</strain>
    </source>
</reference>
<evidence type="ECO:0000256" key="2">
    <source>
        <dbReference type="ARBA" id="ARBA00022475"/>
    </source>
</evidence>
<evidence type="ECO:0000256" key="6">
    <source>
        <dbReference type="ARBA" id="ARBA00023136"/>
    </source>
</evidence>
<feature type="transmembrane region" description="Helical" evidence="7">
    <location>
        <begin position="147"/>
        <end position="168"/>
    </location>
</feature>
<dbReference type="EMBL" id="CAESAQ020000076">
    <property type="protein sequence ID" value="CAB5501981.1"/>
    <property type="molecule type" value="Genomic_DNA"/>
</dbReference>
<evidence type="ECO:0000256" key="7">
    <source>
        <dbReference type="SAM" id="Phobius"/>
    </source>
</evidence>
<comment type="caution">
    <text evidence="10">The sequence shown here is derived from an EMBL/GenBank/DDBJ whole genome shotgun (WGS) entry which is preliminary data.</text>
</comment>
<evidence type="ECO:0000256" key="4">
    <source>
        <dbReference type="ARBA" id="ARBA00022692"/>
    </source>
</evidence>
<dbReference type="Gene3D" id="3.40.720.10">
    <property type="entry name" value="Alkaline Phosphatase, subunit A"/>
    <property type="match status" value="1"/>
</dbReference>
<evidence type="ECO:0000259" key="8">
    <source>
        <dbReference type="Pfam" id="PF00884"/>
    </source>
</evidence>
<feature type="domain" description="Sulfatase N-terminal" evidence="8">
    <location>
        <begin position="211"/>
        <end position="489"/>
    </location>
</feature>
<dbReference type="Pfam" id="PF00884">
    <property type="entry name" value="Sulfatase"/>
    <property type="match status" value="1"/>
</dbReference>
<keyword evidence="12" id="KW-1185">Reference proteome</keyword>
<evidence type="ECO:0000313" key="9">
    <source>
        <dbReference type="EMBL" id="CAB5501981.1"/>
    </source>
</evidence>